<accession>A0A8J1U5X2</accession>
<feature type="transmembrane region" description="Helical" evidence="8">
    <location>
        <begin position="186"/>
        <end position="203"/>
    </location>
</feature>
<dbReference type="PANTHER" id="PTHR20855:SF3">
    <property type="entry name" value="LD03007P"/>
    <property type="match status" value="1"/>
</dbReference>
<evidence type="ECO:0000256" key="4">
    <source>
        <dbReference type="ARBA" id="ARBA00022692"/>
    </source>
</evidence>
<dbReference type="Proteomes" id="UP000749559">
    <property type="component" value="Unassembled WGS sequence"/>
</dbReference>
<evidence type="ECO:0000313" key="9">
    <source>
        <dbReference type="EMBL" id="CAH1795444.1"/>
    </source>
</evidence>
<sequence>MSLKQRAGNHDNHNNRQEERKEEIQGDCSNAPSDVSFCRYMNCRALPGNPYNPTNHEHLANVATHGLLIVPSIFGLGWMLTLADESSEFWIAVIYGAALVALFTVSTTYHTISFSGKFNTLKNILHIGDRAAIYIFVAASYTPWLVTKEMSLDLRVEALWVIWTMAILGILYQYNFHEKYKSLEVLFYLIIGVCPAMIVVFAMKESSGLHELALGGIIYIIGTMFFKLDGIVPFAHAIWHCFVIVGATIHYYAVCKYVLGVRQVALVQETIQIIHDS</sequence>
<evidence type="ECO:0000256" key="6">
    <source>
        <dbReference type="ARBA" id="ARBA00023136"/>
    </source>
</evidence>
<feature type="transmembrane region" description="Helical" evidence="8">
    <location>
        <begin position="158"/>
        <end position="174"/>
    </location>
</feature>
<keyword evidence="5 8" id="KW-1133">Transmembrane helix</keyword>
<evidence type="ECO:0000256" key="1">
    <source>
        <dbReference type="ARBA" id="ARBA00004651"/>
    </source>
</evidence>
<gene>
    <name evidence="9" type="ORF">OFUS_LOCUS19981</name>
</gene>
<dbReference type="OrthoDB" id="186812at2759"/>
<keyword evidence="4 8" id="KW-0812">Transmembrane</keyword>
<dbReference type="AlphaFoldDB" id="A0A8J1U5X2"/>
<dbReference type="InterPro" id="IPR005744">
    <property type="entry name" value="Hy-lIII"/>
</dbReference>
<keyword evidence="10" id="KW-1185">Reference proteome</keyword>
<dbReference type="InterPro" id="IPR004254">
    <property type="entry name" value="AdipoR/HlyIII-related"/>
</dbReference>
<protein>
    <submittedName>
        <fullName evidence="9">Uncharacterized protein</fullName>
    </submittedName>
</protein>
<evidence type="ECO:0000256" key="5">
    <source>
        <dbReference type="ARBA" id="ARBA00022989"/>
    </source>
</evidence>
<dbReference type="EMBL" id="CAIIXF020000009">
    <property type="protein sequence ID" value="CAH1795444.1"/>
    <property type="molecule type" value="Genomic_DNA"/>
</dbReference>
<evidence type="ECO:0000256" key="3">
    <source>
        <dbReference type="ARBA" id="ARBA00022475"/>
    </source>
</evidence>
<feature type="transmembrane region" description="Helical" evidence="8">
    <location>
        <begin position="233"/>
        <end position="253"/>
    </location>
</feature>
<feature type="transmembrane region" description="Helical" evidence="8">
    <location>
        <begin position="124"/>
        <end position="146"/>
    </location>
</feature>
<feature type="transmembrane region" description="Helical" evidence="8">
    <location>
        <begin position="62"/>
        <end position="83"/>
    </location>
</feature>
<evidence type="ECO:0000256" key="7">
    <source>
        <dbReference type="SAM" id="MobiDB-lite"/>
    </source>
</evidence>
<name>A0A8J1U5X2_OWEFU</name>
<keyword evidence="3" id="KW-1003">Cell membrane</keyword>
<dbReference type="GO" id="GO:0005886">
    <property type="term" value="C:plasma membrane"/>
    <property type="evidence" value="ECO:0007669"/>
    <property type="project" value="UniProtKB-SubCell"/>
</dbReference>
<comment type="subcellular location">
    <subcellularLocation>
        <location evidence="1">Cell membrane</location>
        <topology evidence="1">Multi-pass membrane protein</topology>
    </subcellularLocation>
</comment>
<proteinExistence type="inferred from homology"/>
<dbReference type="Pfam" id="PF03006">
    <property type="entry name" value="HlyIII"/>
    <property type="match status" value="1"/>
</dbReference>
<keyword evidence="6 8" id="KW-0472">Membrane</keyword>
<feature type="region of interest" description="Disordered" evidence="7">
    <location>
        <begin position="1"/>
        <end position="28"/>
    </location>
</feature>
<feature type="transmembrane region" description="Helical" evidence="8">
    <location>
        <begin position="89"/>
        <end position="112"/>
    </location>
</feature>
<evidence type="ECO:0000256" key="2">
    <source>
        <dbReference type="ARBA" id="ARBA00007018"/>
    </source>
</evidence>
<evidence type="ECO:0000313" key="10">
    <source>
        <dbReference type="Proteomes" id="UP000749559"/>
    </source>
</evidence>
<comment type="caution">
    <text evidence="9">The sequence shown here is derived from an EMBL/GenBank/DDBJ whole genome shotgun (WGS) entry which is preliminary data.</text>
</comment>
<evidence type="ECO:0000256" key="8">
    <source>
        <dbReference type="SAM" id="Phobius"/>
    </source>
</evidence>
<reference evidence="9" key="1">
    <citation type="submission" date="2022-03" db="EMBL/GenBank/DDBJ databases">
        <authorList>
            <person name="Martin C."/>
        </authorList>
    </citation>
    <scope>NUCLEOTIDE SEQUENCE</scope>
</reference>
<feature type="compositionally biased region" description="Basic and acidic residues" evidence="7">
    <location>
        <begin position="8"/>
        <end position="24"/>
    </location>
</feature>
<dbReference type="GO" id="GO:0140911">
    <property type="term" value="F:pore-forming activity"/>
    <property type="evidence" value="ECO:0007669"/>
    <property type="project" value="InterPro"/>
</dbReference>
<dbReference type="NCBIfam" id="TIGR01065">
    <property type="entry name" value="hlyIII"/>
    <property type="match status" value="1"/>
</dbReference>
<organism evidence="9 10">
    <name type="scientific">Owenia fusiformis</name>
    <name type="common">Polychaete worm</name>
    <dbReference type="NCBI Taxonomy" id="6347"/>
    <lineage>
        <taxon>Eukaryota</taxon>
        <taxon>Metazoa</taxon>
        <taxon>Spiralia</taxon>
        <taxon>Lophotrochozoa</taxon>
        <taxon>Annelida</taxon>
        <taxon>Polychaeta</taxon>
        <taxon>Sedentaria</taxon>
        <taxon>Canalipalpata</taxon>
        <taxon>Sabellida</taxon>
        <taxon>Oweniida</taxon>
        <taxon>Oweniidae</taxon>
        <taxon>Owenia</taxon>
    </lineage>
</organism>
<comment type="similarity">
    <text evidence="2">Belongs to the ADIPOR family.</text>
</comment>
<dbReference type="PANTHER" id="PTHR20855">
    <property type="entry name" value="ADIPOR/PROGESTIN RECEPTOR-RELATED"/>
    <property type="match status" value="1"/>
</dbReference>